<name>X1V611_9ZZZZ</name>
<dbReference type="EMBL" id="BARW01026966">
    <property type="protein sequence ID" value="GAJ11242.1"/>
    <property type="molecule type" value="Genomic_DNA"/>
</dbReference>
<dbReference type="AlphaFoldDB" id="X1V611"/>
<accession>X1V611</accession>
<organism evidence="1">
    <name type="scientific">marine sediment metagenome</name>
    <dbReference type="NCBI Taxonomy" id="412755"/>
    <lineage>
        <taxon>unclassified sequences</taxon>
        <taxon>metagenomes</taxon>
        <taxon>ecological metagenomes</taxon>
    </lineage>
</organism>
<protein>
    <submittedName>
        <fullName evidence="1">Uncharacterized protein</fullName>
    </submittedName>
</protein>
<evidence type="ECO:0000313" key="1">
    <source>
        <dbReference type="EMBL" id="GAJ11242.1"/>
    </source>
</evidence>
<reference evidence="1" key="1">
    <citation type="journal article" date="2014" name="Front. Microbiol.">
        <title>High frequency of phylogenetically diverse reductive dehalogenase-homologous genes in deep subseafloor sedimentary metagenomes.</title>
        <authorList>
            <person name="Kawai M."/>
            <person name="Futagami T."/>
            <person name="Toyoda A."/>
            <person name="Takaki Y."/>
            <person name="Nishi S."/>
            <person name="Hori S."/>
            <person name="Arai W."/>
            <person name="Tsubouchi T."/>
            <person name="Morono Y."/>
            <person name="Uchiyama I."/>
            <person name="Ito T."/>
            <person name="Fujiyama A."/>
            <person name="Inagaki F."/>
            <person name="Takami H."/>
        </authorList>
    </citation>
    <scope>NUCLEOTIDE SEQUENCE</scope>
    <source>
        <strain evidence="1">Expedition CK06-06</strain>
    </source>
</reference>
<comment type="caution">
    <text evidence="1">The sequence shown here is derived from an EMBL/GenBank/DDBJ whole genome shotgun (WGS) entry which is preliminary data.</text>
</comment>
<proteinExistence type="predicted"/>
<gene>
    <name evidence="1" type="ORF">S12H4_43859</name>
</gene>
<sequence>MAGIVWRLRAESVRFSIVRDVIPNITILVPFTVSFDTGQLSGPVPMVELRFASLADAQRFGNALLRHADAVEQDKVIDRLSTDPRGPNGKGR</sequence>